<evidence type="ECO:0000313" key="4">
    <source>
        <dbReference type="EMBL" id="KXB03650.1"/>
    </source>
</evidence>
<organism evidence="4 5">
    <name type="scientific">candidate division MSBL1 archaeon SCGC-AAA261F19</name>
    <dbReference type="NCBI Taxonomy" id="1698275"/>
    <lineage>
        <taxon>Archaea</taxon>
        <taxon>Methanobacteriati</taxon>
        <taxon>Methanobacteriota</taxon>
        <taxon>candidate division MSBL1</taxon>
    </lineage>
</organism>
<gene>
    <name evidence="4" type="ORF">AKJ45_00865</name>
</gene>
<dbReference type="Gene3D" id="3.10.580.10">
    <property type="entry name" value="CBS-domain"/>
    <property type="match status" value="1"/>
</dbReference>
<keyword evidence="1 2" id="KW-0129">CBS domain</keyword>
<dbReference type="Pfam" id="PF00571">
    <property type="entry name" value="CBS"/>
    <property type="match status" value="2"/>
</dbReference>
<dbReference type="SUPFAM" id="SSF54631">
    <property type="entry name" value="CBS-domain pair"/>
    <property type="match status" value="1"/>
</dbReference>
<evidence type="ECO:0000259" key="3">
    <source>
        <dbReference type="PROSITE" id="PS51371"/>
    </source>
</evidence>
<dbReference type="PATRIC" id="fig|1698275.3.peg.619"/>
<dbReference type="InterPro" id="IPR000644">
    <property type="entry name" value="CBS_dom"/>
</dbReference>
<dbReference type="CDD" id="cd02205">
    <property type="entry name" value="CBS_pair_SF"/>
    <property type="match status" value="1"/>
</dbReference>
<accession>A0A133VB44</accession>
<dbReference type="AlphaFoldDB" id="A0A133VB44"/>
<evidence type="ECO:0000313" key="5">
    <source>
        <dbReference type="Proteomes" id="UP000070565"/>
    </source>
</evidence>
<dbReference type="PANTHER" id="PTHR43080">
    <property type="entry name" value="CBS DOMAIN-CONTAINING PROTEIN CBSX3, MITOCHONDRIAL"/>
    <property type="match status" value="1"/>
</dbReference>
<evidence type="ECO:0000256" key="2">
    <source>
        <dbReference type="PROSITE-ProRule" id="PRU00703"/>
    </source>
</evidence>
<dbReference type="Pfam" id="PF01837">
    <property type="entry name" value="HcyBio"/>
    <property type="match status" value="1"/>
</dbReference>
<dbReference type="SMART" id="SM00116">
    <property type="entry name" value="CBS"/>
    <property type="match status" value="2"/>
</dbReference>
<proteinExistence type="predicted"/>
<dbReference type="InterPro" id="IPR002708">
    <property type="entry name" value="HcyBio"/>
</dbReference>
<dbReference type="PROSITE" id="PS51371">
    <property type="entry name" value="CBS"/>
    <property type="match status" value="2"/>
</dbReference>
<dbReference type="InterPro" id="IPR051257">
    <property type="entry name" value="Diverse_CBS-Domain"/>
</dbReference>
<name>A0A133VB44_9EURY</name>
<dbReference type="Proteomes" id="UP000070565">
    <property type="component" value="Unassembled WGS sequence"/>
</dbReference>
<comment type="caution">
    <text evidence="4">The sequence shown here is derived from an EMBL/GenBank/DDBJ whole genome shotgun (WGS) entry which is preliminary data.</text>
</comment>
<feature type="non-terminal residue" evidence="4">
    <location>
        <position position="1"/>
    </location>
</feature>
<dbReference type="InterPro" id="IPR046342">
    <property type="entry name" value="CBS_dom_sf"/>
</dbReference>
<feature type="domain" description="CBS" evidence="3">
    <location>
        <begin position="127"/>
        <end position="184"/>
    </location>
</feature>
<protein>
    <recommendedName>
        <fullName evidence="3">CBS domain-containing protein</fullName>
    </recommendedName>
</protein>
<dbReference type="PANTHER" id="PTHR43080:SF2">
    <property type="entry name" value="CBS DOMAIN-CONTAINING PROTEIN"/>
    <property type="match status" value="1"/>
</dbReference>
<keyword evidence="5" id="KW-1185">Reference proteome</keyword>
<evidence type="ECO:0000256" key="1">
    <source>
        <dbReference type="ARBA" id="ARBA00023122"/>
    </source>
</evidence>
<reference evidence="4 5" key="1">
    <citation type="journal article" date="2016" name="Sci. Rep.">
        <title>Metabolic traits of an uncultured archaeal lineage -MSBL1- from brine pools of the Red Sea.</title>
        <authorList>
            <person name="Mwirichia R."/>
            <person name="Alam I."/>
            <person name="Rashid M."/>
            <person name="Vinu M."/>
            <person name="Ba-Alawi W."/>
            <person name="Anthony Kamau A."/>
            <person name="Kamanda Ngugi D."/>
            <person name="Goker M."/>
            <person name="Klenk H.P."/>
            <person name="Bajic V."/>
            <person name="Stingl U."/>
        </authorList>
    </citation>
    <scope>NUCLEOTIDE SEQUENCE [LARGE SCALE GENOMIC DNA]</scope>
    <source>
        <strain evidence="4">SCGC-AAA261F19</strain>
    </source>
</reference>
<sequence>KYGVSLYVGIGIPIPILNENIAKTTGVGDEEISTSILDYGVPRRDRPTLDEVTYADLKSGEVELDDREVPVSPLSSIKRAKEISQVLKGWIEKGDFLLSQPVERLPRDRKFKPMKQPTKVSVAGGLMTRDVVTAKPDNLVESAAKIFAEKGFDHLPIVDEDNKLIGIVTSWDVAVAVGEGKKKLSDILTSKVVTAREDEPVDYVAQKLQKHRISGVPVIDSNKKLKGIITSEDISKLIGRGR</sequence>
<feature type="domain" description="CBS" evidence="3">
    <location>
        <begin position="188"/>
        <end position="242"/>
    </location>
</feature>
<dbReference type="EMBL" id="LHXZ01000006">
    <property type="protein sequence ID" value="KXB03650.1"/>
    <property type="molecule type" value="Genomic_DNA"/>
</dbReference>